<dbReference type="OMA" id="AHRYCEA"/>
<dbReference type="GO" id="GO:0007030">
    <property type="term" value="P:Golgi organization"/>
    <property type="evidence" value="ECO:0007669"/>
    <property type="project" value="TreeGrafter"/>
</dbReference>
<dbReference type="GO" id="GO:0005789">
    <property type="term" value="C:endoplasmic reticulum membrane"/>
    <property type="evidence" value="ECO:0007669"/>
    <property type="project" value="UniProtKB-SubCell"/>
</dbReference>
<feature type="compositionally biased region" description="Low complexity" evidence="7">
    <location>
        <begin position="718"/>
        <end position="736"/>
    </location>
</feature>
<dbReference type="GO" id="GO:0070971">
    <property type="term" value="C:endoplasmic reticulum exit site"/>
    <property type="evidence" value="ECO:0007669"/>
    <property type="project" value="TreeGrafter"/>
</dbReference>
<evidence type="ECO:0000256" key="2">
    <source>
        <dbReference type="ARBA" id="ARBA00022448"/>
    </source>
</evidence>
<feature type="compositionally biased region" description="Pro residues" evidence="7">
    <location>
        <begin position="891"/>
        <end position="906"/>
    </location>
</feature>
<feature type="compositionally biased region" description="Low complexity" evidence="7">
    <location>
        <begin position="680"/>
        <end position="690"/>
    </location>
</feature>
<keyword evidence="4 6" id="KW-0931">ER-Golgi transport</keyword>
<keyword evidence="6" id="KW-0472">Membrane</keyword>
<feature type="compositionally biased region" description="Low complexity" evidence="7">
    <location>
        <begin position="697"/>
        <end position="708"/>
    </location>
</feature>
<dbReference type="GO" id="GO:0016192">
    <property type="term" value="P:vesicle-mediated transport"/>
    <property type="evidence" value="ECO:0007669"/>
    <property type="project" value="UniProtKB-KW"/>
</dbReference>
<dbReference type="OrthoDB" id="8918678at2759"/>
<dbReference type="InterPro" id="IPR024340">
    <property type="entry name" value="Sec16_CCD"/>
</dbReference>
<dbReference type="GO" id="GO:0012507">
    <property type="term" value="C:ER to Golgi transport vesicle membrane"/>
    <property type="evidence" value="ECO:0007669"/>
    <property type="project" value="TreeGrafter"/>
</dbReference>
<feature type="compositionally biased region" description="Low complexity" evidence="7">
    <location>
        <begin position="921"/>
        <end position="938"/>
    </location>
</feature>
<sequence>MVDNAPTDPYAATYAPEQYPAQTISDQYGGETAAAAAAAADMYEPAGQHALPPDPLQRARGCPLVSFGFGGKLCVMFPQTVQRFTQQDGYDGGAPITKTMPSVIKIKKLRDVMDEPTVSSLSQFVGPALMDSKMGAKSKKKEVLAYMDRRINDMSALQEPHAETRVLLWRLVKLLIEKETSIGDADKTDAAVRELVQPASALETDDQGNFSVPAYAQVETRDEDAENRERAQKVLDKLQHYLLTGDRSGAVDYAMQEDLWAHALIISSCVNKDVWKNVVNNFVERELSESAGGKPRQDRYNVTGDKQALRVLYSLFAGSGGAAISEFLHKPSNTPFIGAATGGQIQVTDEQLSQWQVTLTLILANRTPHDAEAITALGDILRTHGWLAAAHICYLVAPQTSIHSGIDTPNVRLTLLGSEGGATFAQLDAYLLTELFELAVCTKQGGPAALPFLQGYKLVHAWWLADFGYLAEAQRYCEAIANAIKAYTKGSPYLHHRLLESLKEFSELCEVSGGQKLGGDAGSWLKNKLSKNSLDSLWGSLEGKFNKFVSGEDIPAEEAPVRKSTEIMANPYDAAVDGPPARSASAFDFRNANRVGVESLRRAATPTASMVSEAYMRRASSPGAHAAAGQFGRGFTPLGDSSEPQQQQQQAPYGSPSAVPDMYSYGAQPANATMSPFGHPQQQQQPSSYYGADESSYQPYQYDQPVQDHATSSYYGNDPYQPQDTQEQQPEQAPAYGTNEYGHAAPSYESYAAQTAPATTVEDDDDLGFGNSALNKPKSGLTTSEEAAPDRTQSSPPEVQSESTSGASDKDGENKEEKKGWGLFSIFSRSSTPSNQKEEKKAVKANLGEESSFYYDKEAGRWVNKTAGAQEEKPAPLPPPPKATPSKTSSPAPPPSGTSTPPPPPSGATTPGGGPPGMPRATSASSLGGPSTPPLSAMSPPPSGSGRRAGGRKPMRSRYVDVFNQPS</sequence>
<comment type="caution">
    <text evidence="10">The sequence shown here is derived from an EMBL/GenBank/DDBJ whole genome shotgun (WGS) entry which is preliminary data.</text>
</comment>
<dbReference type="PANTHER" id="PTHR13402">
    <property type="entry name" value="RGPR-RELATED"/>
    <property type="match status" value="1"/>
</dbReference>
<evidence type="ECO:0000256" key="7">
    <source>
        <dbReference type="SAM" id="MobiDB-lite"/>
    </source>
</evidence>
<evidence type="ECO:0000256" key="1">
    <source>
        <dbReference type="ARBA" id="ARBA00005927"/>
    </source>
</evidence>
<organism evidence="10 11">
    <name type="scientific">Syncephalastrum racemosum</name>
    <name type="common">Filamentous fungus</name>
    <dbReference type="NCBI Taxonomy" id="13706"/>
    <lineage>
        <taxon>Eukaryota</taxon>
        <taxon>Fungi</taxon>
        <taxon>Fungi incertae sedis</taxon>
        <taxon>Mucoromycota</taxon>
        <taxon>Mucoromycotina</taxon>
        <taxon>Mucoromycetes</taxon>
        <taxon>Mucorales</taxon>
        <taxon>Syncephalastraceae</taxon>
        <taxon>Syncephalastrum</taxon>
    </lineage>
</organism>
<dbReference type="InterPro" id="IPR024298">
    <property type="entry name" value="Sec16_Sec23-bd"/>
</dbReference>
<dbReference type="PANTHER" id="PTHR13402:SF6">
    <property type="entry name" value="SECRETORY 16, ISOFORM I"/>
    <property type="match status" value="1"/>
</dbReference>
<keyword evidence="6" id="KW-0072">Autophagy</keyword>
<protein>
    <recommendedName>
        <fullName evidence="6">Protein transport protein sec16</fullName>
    </recommendedName>
</protein>
<dbReference type="InParanoid" id="A0A1X2HA27"/>
<accession>A0A1X2HA27</accession>
<reference evidence="10 11" key="1">
    <citation type="submission" date="2016-07" db="EMBL/GenBank/DDBJ databases">
        <title>Pervasive Adenine N6-methylation of Active Genes in Fungi.</title>
        <authorList>
            <consortium name="DOE Joint Genome Institute"/>
            <person name="Mondo S.J."/>
            <person name="Dannebaum R.O."/>
            <person name="Kuo R.C."/>
            <person name="Labutti K."/>
            <person name="Haridas S."/>
            <person name="Kuo A."/>
            <person name="Salamov A."/>
            <person name="Ahrendt S.R."/>
            <person name="Lipzen A."/>
            <person name="Sullivan W."/>
            <person name="Andreopoulos W.B."/>
            <person name="Clum A."/>
            <person name="Lindquist E."/>
            <person name="Daum C."/>
            <person name="Ramamoorthy G.K."/>
            <person name="Gryganskyi A."/>
            <person name="Culley D."/>
            <person name="Magnuson J.K."/>
            <person name="James T.Y."/>
            <person name="O'Malley M.A."/>
            <person name="Stajich J.E."/>
            <person name="Spatafora J.W."/>
            <person name="Visel A."/>
            <person name="Grigoriev I.V."/>
        </authorList>
    </citation>
    <scope>NUCLEOTIDE SEQUENCE [LARGE SCALE GENOMIC DNA]</scope>
    <source>
        <strain evidence="10 11">NRRL 2496</strain>
    </source>
</reference>
<evidence type="ECO:0000259" key="8">
    <source>
        <dbReference type="Pfam" id="PF12931"/>
    </source>
</evidence>
<dbReference type="Proteomes" id="UP000242180">
    <property type="component" value="Unassembled WGS sequence"/>
</dbReference>
<dbReference type="GO" id="GO:0015031">
    <property type="term" value="P:protein transport"/>
    <property type="evidence" value="ECO:0007669"/>
    <property type="project" value="UniProtKB-KW"/>
</dbReference>
<dbReference type="EMBL" id="MCGN01000006">
    <property type="protein sequence ID" value="ORY95527.1"/>
    <property type="molecule type" value="Genomic_DNA"/>
</dbReference>
<feature type="compositionally biased region" description="Basic and acidic residues" evidence="7">
    <location>
        <begin position="808"/>
        <end position="820"/>
    </location>
</feature>
<feature type="domain" description="Sec16 Sec23-binding" evidence="8">
    <location>
        <begin position="238"/>
        <end position="552"/>
    </location>
</feature>
<evidence type="ECO:0000256" key="6">
    <source>
        <dbReference type="RuleBase" id="RU364101"/>
    </source>
</evidence>
<dbReference type="GO" id="GO:0070973">
    <property type="term" value="P:protein localization to endoplasmic reticulum exit site"/>
    <property type="evidence" value="ECO:0007669"/>
    <property type="project" value="TreeGrafter"/>
</dbReference>
<feature type="domain" description="Sec16 central conserved" evidence="9">
    <location>
        <begin position="62"/>
        <end position="179"/>
    </location>
</feature>
<dbReference type="STRING" id="13706.A0A1X2HA27"/>
<dbReference type="Pfam" id="PF12931">
    <property type="entry name" value="TPR_Sec16"/>
    <property type="match status" value="1"/>
</dbReference>
<evidence type="ECO:0000256" key="5">
    <source>
        <dbReference type="ARBA" id="ARBA00024687"/>
    </source>
</evidence>
<dbReference type="GO" id="GO:0006914">
    <property type="term" value="P:autophagy"/>
    <property type="evidence" value="ECO:0007669"/>
    <property type="project" value="UniProtKB-KW"/>
</dbReference>
<dbReference type="AlphaFoldDB" id="A0A1X2HA27"/>
<evidence type="ECO:0000259" key="9">
    <source>
        <dbReference type="Pfam" id="PF12932"/>
    </source>
</evidence>
<feature type="region of interest" description="Disordered" evidence="7">
    <location>
        <begin position="623"/>
        <end position="967"/>
    </location>
</feature>
<keyword evidence="6" id="KW-0653">Protein transport</keyword>
<name>A0A1X2HA27_SYNRA</name>
<comment type="similarity">
    <text evidence="1 6">Belongs to the SEC16 family.</text>
</comment>
<feature type="compositionally biased region" description="Polar residues" evidence="7">
    <location>
        <begin position="780"/>
        <end position="807"/>
    </location>
</feature>
<keyword evidence="11" id="KW-1185">Reference proteome</keyword>
<comment type="function">
    <text evidence="5 6">Involved in the initiation of assembly of the COPII coat required for the formation of transport vesicles from the endoplasmic reticulum (ER) and the selection of cargo molecules. Also involved in autophagy.</text>
</comment>
<evidence type="ECO:0000313" key="11">
    <source>
        <dbReference type="Proteomes" id="UP000242180"/>
    </source>
</evidence>
<keyword evidence="2 6" id="KW-0813">Transport</keyword>
<proteinExistence type="inferred from homology"/>
<evidence type="ECO:0000256" key="3">
    <source>
        <dbReference type="ARBA" id="ARBA00022824"/>
    </source>
</evidence>
<keyword evidence="3 6" id="KW-0256">Endoplasmic reticulum</keyword>
<dbReference type="Gene3D" id="1.25.40.1030">
    <property type="match status" value="1"/>
</dbReference>
<comment type="subcellular location">
    <subcellularLocation>
        <location evidence="6">Endoplasmic reticulum membrane</location>
    </subcellularLocation>
</comment>
<evidence type="ECO:0000313" key="10">
    <source>
        <dbReference type="EMBL" id="ORY95527.1"/>
    </source>
</evidence>
<gene>
    <name evidence="10" type="ORF">BCR43DRAFT_303636</name>
</gene>
<evidence type="ECO:0000256" key="4">
    <source>
        <dbReference type="ARBA" id="ARBA00022892"/>
    </source>
</evidence>
<dbReference type="Pfam" id="PF12932">
    <property type="entry name" value="Sec16"/>
    <property type="match status" value="1"/>
</dbReference>
<dbReference type="CDD" id="cd09233">
    <property type="entry name" value="ACE1-Sec16-like"/>
    <property type="match status" value="1"/>
</dbReference>